<evidence type="ECO:0000256" key="3">
    <source>
        <dbReference type="PROSITE-ProRule" id="PRU00182"/>
    </source>
</evidence>
<dbReference type="AlphaFoldDB" id="A0A9W6N104"/>
<sequence length="270" mass="28294">MNPDPSIPGPTPARRDRADRVLVERGLFESRARAQAAIEAGLVSVDGKRVAKPSETISATAAIEAREAYEWVSRAGLKLEAALEAAGLSVQGAEALDVGASTGGFTEVLLARGAARVHAVDVGHGQLHERVRADERVISLEGTDIRSLAPGTVPPADIITVDVSFISLQKLLPTLLLHQAAEGHIVVLVKPQFEVGRDKLSKGGIVRDAGARAEAAANIAALLEQFGWRVTHRLASPILGGDGNEEFLLVAARLSTARPVGAQSATARAE</sequence>
<dbReference type="InterPro" id="IPR047048">
    <property type="entry name" value="TlyA"/>
</dbReference>
<organism evidence="5 6">
    <name type="scientific">Ancylobacter dichloromethanicus</name>
    <dbReference type="NCBI Taxonomy" id="518825"/>
    <lineage>
        <taxon>Bacteria</taxon>
        <taxon>Pseudomonadati</taxon>
        <taxon>Pseudomonadota</taxon>
        <taxon>Alphaproteobacteria</taxon>
        <taxon>Hyphomicrobiales</taxon>
        <taxon>Xanthobacteraceae</taxon>
        <taxon>Ancylobacter</taxon>
    </lineage>
</organism>
<feature type="domain" description="RNA-binding S4" evidence="4">
    <location>
        <begin position="16"/>
        <end position="80"/>
    </location>
</feature>
<name>A0A9W6N104_9HYPH</name>
<evidence type="ECO:0000259" key="4">
    <source>
        <dbReference type="SMART" id="SM00363"/>
    </source>
</evidence>
<evidence type="ECO:0000313" key="6">
    <source>
        <dbReference type="Proteomes" id="UP001143370"/>
    </source>
</evidence>
<reference evidence="5" key="1">
    <citation type="journal article" date="2014" name="Int. J. Syst. Evol. Microbiol.">
        <title>Complete genome sequence of Corynebacterium casei LMG S-19264T (=DSM 44701T), isolated from a smear-ripened cheese.</title>
        <authorList>
            <consortium name="US DOE Joint Genome Institute (JGI-PGF)"/>
            <person name="Walter F."/>
            <person name="Albersmeier A."/>
            <person name="Kalinowski J."/>
            <person name="Ruckert C."/>
        </authorList>
    </citation>
    <scope>NUCLEOTIDE SEQUENCE</scope>
    <source>
        <strain evidence="5">VKM B-2484</strain>
    </source>
</reference>
<dbReference type="PANTHER" id="PTHR32319:SF0">
    <property type="entry name" value="BACTERIAL HEMOLYSIN-LIKE PROTEIN"/>
    <property type="match status" value="1"/>
</dbReference>
<reference evidence="5" key="2">
    <citation type="submission" date="2023-01" db="EMBL/GenBank/DDBJ databases">
        <authorList>
            <person name="Sun Q."/>
            <person name="Evtushenko L."/>
        </authorList>
    </citation>
    <scope>NUCLEOTIDE SEQUENCE</scope>
    <source>
        <strain evidence="5">VKM B-2484</strain>
    </source>
</reference>
<dbReference type="EMBL" id="BSFJ01000038">
    <property type="protein sequence ID" value="GLK74364.1"/>
    <property type="molecule type" value="Genomic_DNA"/>
</dbReference>
<dbReference type="InterPro" id="IPR036986">
    <property type="entry name" value="S4_RNA-bd_sf"/>
</dbReference>
<dbReference type="GO" id="GO:0008168">
    <property type="term" value="F:methyltransferase activity"/>
    <property type="evidence" value="ECO:0007669"/>
    <property type="project" value="InterPro"/>
</dbReference>
<comment type="similarity">
    <text evidence="2">Belongs to the TlyA family.</text>
</comment>
<dbReference type="InterPro" id="IPR002942">
    <property type="entry name" value="S4_RNA-bd"/>
</dbReference>
<evidence type="ECO:0000313" key="5">
    <source>
        <dbReference type="EMBL" id="GLK74364.1"/>
    </source>
</evidence>
<dbReference type="Pfam" id="PF01479">
    <property type="entry name" value="S4"/>
    <property type="match status" value="1"/>
</dbReference>
<dbReference type="PIRSF" id="PIRSF005578">
    <property type="entry name" value="TlyA"/>
    <property type="match status" value="1"/>
</dbReference>
<keyword evidence="1 3" id="KW-0694">RNA-binding</keyword>
<protein>
    <submittedName>
        <fullName evidence="5">TlyA family rRNA (Cytidine-2'-O)-methyltransferase</fullName>
    </submittedName>
</protein>
<dbReference type="CDD" id="cd00165">
    <property type="entry name" value="S4"/>
    <property type="match status" value="1"/>
</dbReference>
<dbReference type="InterPro" id="IPR004538">
    <property type="entry name" value="Hemolysin_A/TlyA"/>
</dbReference>
<dbReference type="Proteomes" id="UP001143370">
    <property type="component" value="Unassembled WGS sequence"/>
</dbReference>
<dbReference type="PROSITE" id="PS50889">
    <property type="entry name" value="S4"/>
    <property type="match status" value="1"/>
</dbReference>
<dbReference type="PANTHER" id="PTHR32319">
    <property type="entry name" value="BACTERIAL HEMOLYSIN-LIKE PROTEIN"/>
    <property type="match status" value="1"/>
</dbReference>
<dbReference type="Gene3D" id="3.10.290.10">
    <property type="entry name" value="RNA-binding S4 domain"/>
    <property type="match status" value="1"/>
</dbReference>
<gene>
    <name evidence="5" type="ORF">GCM10017643_44820</name>
</gene>
<dbReference type="NCBIfam" id="TIGR00478">
    <property type="entry name" value="tly"/>
    <property type="match status" value="1"/>
</dbReference>
<dbReference type="SUPFAM" id="SSF55174">
    <property type="entry name" value="Alpha-L RNA-binding motif"/>
    <property type="match status" value="1"/>
</dbReference>
<evidence type="ECO:0000256" key="2">
    <source>
        <dbReference type="ARBA" id="ARBA00029460"/>
    </source>
</evidence>
<keyword evidence="6" id="KW-1185">Reference proteome</keyword>
<dbReference type="SMART" id="SM00363">
    <property type="entry name" value="S4"/>
    <property type="match status" value="1"/>
</dbReference>
<dbReference type="RefSeq" id="WP_213370961.1">
    <property type="nucleotide sequence ID" value="NZ_BSFJ01000038.1"/>
</dbReference>
<dbReference type="CDD" id="cd02440">
    <property type="entry name" value="AdoMet_MTases"/>
    <property type="match status" value="1"/>
</dbReference>
<dbReference type="GO" id="GO:0003723">
    <property type="term" value="F:RNA binding"/>
    <property type="evidence" value="ECO:0007669"/>
    <property type="project" value="UniProtKB-KW"/>
</dbReference>
<dbReference type="SUPFAM" id="SSF53335">
    <property type="entry name" value="S-adenosyl-L-methionine-dependent methyltransferases"/>
    <property type="match status" value="1"/>
</dbReference>
<proteinExistence type="inferred from homology"/>
<dbReference type="InterPro" id="IPR029063">
    <property type="entry name" value="SAM-dependent_MTases_sf"/>
</dbReference>
<evidence type="ECO:0000256" key="1">
    <source>
        <dbReference type="ARBA" id="ARBA00022884"/>
    </source>
</evidence>
<accession>A0A9W6N104</accession>
<comment type="caution">
    <text evidence="5">The sequence shown here is derived from an EMBL/GenBank/DDBJ whole genome shotgun (WGS) entry which is preliminary data.</text>
</comment>
<dbReference type="Gene3D" id="3.40.50.150">
    <property type="entry name" value="Vaccinia Virus protein VP39"/>
    <property type="match status" value="1"/>
</dbReference>
<dbReference type="Pfam" id="PF01728">
    <property type="entry name" value="FtsJ"/>
    <property type="match status" value="1"/>
</dbReference>
<dbReference type="GO" id="GO:0032259">
    <property type="term" value="P:methylation"/>
    <property type="evidence" value="ECO:0007669"/>
    <property type="project" value="InterPro"/>
</dbReference>
<dbReference type="InterPro" id="IPR002877">
    <property type="entry name" value="RNA_MeTrfase_FtsJ_dom"/>
</dbReference>